<evidence type="ECO:0000256" key="5">
    <source>
        <dbReference type="ARBA" id="ARBA00023002"/>
    </source>
</evidence>
<feature type="domain" description="FAD-binding" evidence="7">
    <location>
        <begin position="41"/>
        <end position="390"/>
    </location>
</feature>
<dbReference type="InterPro" id="IPR036188">
    <property type="entry name" value="FAD/NAD-bd_sf"/>
</dbReference>
<accession>A0A0C3NQM1</accession>
<evidence type="ECO:0000256" key="2">
    <source>
        <dbReference type="ARBA" id="ARBA00007992"/>
    </source>
</evidence>
<dbReference type="AlphaFoldDB" id="A0A0C3NQM1"/>
<dbReference type="Pfam" id="PF01494">
    <property type="entry name" value="FAD_binding_3"/>
    <property type="match status" value="1"/>
</dbReference>
<evidence type="ECO:0000313" key="9">
    <source>
        <dbReference type="Proteomes" id="UP000053257"/>
    </source>
</evidence>
<reference evidence="8 9" key="1">
    <citation type="journal article" date="2014" name="PLoS Genet.">
        <title>Analysis of the Phlebiopsis gigantea genome, transcriptome and secretome provides insight into its pioneer colonization strategies of wood.</title>
        <authorList>
            <person name="Hori C."/>
            <person name="Ishida T."/>
            <person name="Igarashi K."/>
            <person name="Samejima M."/>
            <person name="Suzuki H."/>
            <person name="Master E."/>
            <person name="Ferreira P."/>
            <person name="Ruiz-Duenas F.J."/>
            <person name="Held B."/>
            <person name="Canessa P."/>
            <person name="Larrondo L.F."/>
            <person name="Schmoll M."/>
            <person name="Druzhinina I.S."/>
            <person name="Kubicek C.P."/>
            <person name="Gaskell J.A."/>
            <person name="Kersten P."/>
            <person name="St John F."/>
            <person name="Glasner J."/>
            <person name="Sabat G."/>
            <person name="Splinter BonDurant S."/>
            <person name="Syed K."/>
            <person name="Yadav J."/>
            <person name="Mgbeahuruike A.C."/>
            <person name="Kovalchuk A."/>
            <person name="Asiegbu F.O."/>
            <person name="Lackner G."/>
            <person name="Hoffmeister D."/>
            <person name="Rencoret J."/>
            <person name="Gutierrez A."/>
            <person name="Sun H."/>
            <person name="Lindquist E."/>
            <person name="Barry K."/>
            <person name="Riley R."/>
            <person name="Grigoriev I.V."/>
            <person name="Henrissat B."/>
            <person name="Kues U."/>
            <person name="Berka R.M."/>
            <person name="Martinez A.T."/>
            <person name="Covert S.F."/>
            <person name="Blanchette R.A."/>
            <person name="Cullen D."/>
        </authorList>
    </citation>
    <scope>NUCLEOTIDE SEQUENCE [LARGE SCALE GENOMIC DNA]</scope>
    <source>
        <strain evidence="8 9">11061_1 CR5-6</strain>
    </source>
</reference>
<dbReference type="SUPFAM" id="SSF51905">
    <property type="entry name" value="FAD/NAD(P)-binding domain"/>
    <property type="match status" value="1"/>
</dbReference>
<evidence type="ECO:0000313" key="8">
    <source>
        <dbReference type="EMBL" id="KIP07464.1"/>
    </source>
</evidence>
<dbReference type="OrthoDB" id="5428495at2759"/>
<dbReference type="InterPro" id="IPR050493">
    <property type="entry name" value="FAD-dep_Monooxygenase_BioMet"/>
</dbReference>
<comment type="similarity">
    <text evidence="2">Belongs to the paxM FAD-dependent monooxygenase family.</text>
</comment>
<dbReference type="GO" id="GO:0004497">
    <property type="term" value="F:monooxygenase activity"/>
    <property type="evidence" value="ECO:0007669"/>
    <property type="project" value="UniProtKB-KW"/>
</dbReference>
<keyword evidence="5" id="KW-0560">Oxidoreductase</keyword>
<keyword evidence="9" id="KW-1185">Reference proteome</keyword>
<sequence length="471" mass="51812">MPTAVHSEAALKLDFIVVGGGAFLYLSPPPIHRLIVCFRHAGLSGFSVAHVLAKAGHRVRVLEKLPALGAPSGGLRVPPNMSKLLKKWVGAEELAKSAVLNVATPWYDLHTGERMGVAQWRPAVMAETGGDFLLMKHEDIHRMVYRLAVNSGAKVEFGVPVESVSPGDSKPTVKLSTGEILTADIIIGADGATSIVRPVVVGEEDDPKPSGFTIFGTTIPAAAMMEDPELARLVQANEWPIMMGTHRSLCAHPVRAKTEFAVQMYWPDADAGTPEDAGESWYDIVPTSTIDFSNLSPMVQRMLKLTPNLYRTRWMTREHEIDEWIDESGQIVLIGEAAHPWFPGGTYGPSMALEDAVVFGTLFTNLSSRAQIPTFLNAYQEIRLNRTTAVNNTDISNAAFMRLAPGPEKDARDADIRLARDEWDDGSLKTEFESLAGVFCYEAEDAAQEWWVTWGRYHLRDSVQFNPEQTS</sequence>
<evidence type="ECO:0000256" key="6">
    <source>
        <dbReference type="ARBA" id="ARBA00023033"/>
    </source>
</evidence>
<dbReference type="EMBL" id="KN840497">
    <property type="protein sequence ID" value="KIP07464.1"/>
    <property type="molecule type" value="Genomic_DNA"/>
</dbReference>
<proteinExistence type="inferred from homology"/>
<keyword evidence="4" id="KW-0274">FAD</keyword>
<dbReference type="InterPro" id="IPR002938">
    <property type="entry name" value="FAD-bd"/>
</dbReference>
<evidence type="ECO:0000256" key="1">
    <source>
        <dbReference type="ARBA" id="ARBA00001974"/>
    </source>
</evidence>
<comment type="cofactor">
    <cofactor evidence="1">
        <name>FAD</name>
        <dbReference type="ChEBI" id="CHEBI:57692"/>
    </cofactor>
</comment>
<protein>
    <recommendedName>
        <fullName evidence="7">FAD-binding domain-containing protein</fullName>
    </recommendedName>
</protein>
<dbReference type="STRING" id="745531.A0A0C3NQM1"/>
<name>A0A0C3NQM1_PHLG1</name>
<evidence type="ECO:0000259" key="7">
    <source>
        <dbReference type="Pfam" id="PF01494"/>
    </source>
</evidence>
<dbReference type="Proteomes" id="UP000053257">
    <property type="component" value="Unassembled WGS sequence"/>
</dbReference>
<organism evidence="8 9">
    <name type="scientific">Phlebiopsis gigantea (strain 11061_1 CR5-6)</name>
    <name type="common">White-rot fungus</name>
    <name type="synonym">Peniophora gigantea</name>
    <dbReference type="NCBI Taxonomy" id="745531"/>
    <lineage>
        <taxon>Eukaryota</taxon>
        <taxon>Fungi</taxon>
        <taxon>Dikarya</taxon>
        <taxon>Basidiomycota</taxon>
        <taxon>Agaricomycotina</taxon>
        <taxon>Agaricomycetes</taxon>
        <taxon>Polyporales</taxon>
        <taxon>Phanerochaetaceae</taxon>
        <taxon>Phlebiopsis</taxon>
    </lineage>
</organism>
<dbReference type="PANTHER" id="PTHR13789:SF315">
    <property type="entry name" value="FAD-DEPENDENT MONOOXYGENASE MDPD"/>
    <property type="match status" value="1"/>
</dbReference>
<keyword evidence="3" id="KW-0285">Flavoprotein</keyword>
<dbReference type="Gene3D" id="3.50.50.60">
    <property type="entry name" value="FAD/NAD(P)-binding domain"/>
    <property type="match status" value="1"/>
</dbReference>
<dbReference type="PRINTS" id="PR00420">
    <property type="entry name" value="RNGMNOXGNASE"/>
</dbReference>
<evidence type="ECO:0000256" key="4">
    <source>
        <dbReference type="ARBA" id="ARBA00022827"/>
    </source>
</evidence>
<evidence type="ECO:0000256" key="3">
    <source>
        <dbReference type="ARBA" id="ARBA00022630"/>
    </source>
</evidence>
<keyword evidence="6" id="KW-0503">Monooxygenase</keyword>
<dbReference type="PANTHER" id="PTHR13789">
    <property type="entry name" value="MONOOXYGENASE"/>
    <property type="match status" value="1"/>
</dbReference>
<gene>
    <name evidence="8" type="ORF">PHLGIDRAFT_105688</name>
</gene>
<dbReference type="HOGENOM" id="CLU_009665_19_3_1"/>
<dbReference type="GO" id="GO:0071949">
    <property type="term" value="F:FAD binding"/>
    <property type="evidence" value="ECO:0007669"/>
    <property type="project" value="InterPro"/>
</dbReference>